<gene>
    <name evidence="1" type="ORF">H5410_040799</name>
</gene>
<name>A0A9J5XR68_SOLCO</name>
<proteinExistence type="predicted"/>
<dbReference type="Proteomes" id="UP000824120">
    <property type="component" value="Chromosome 8"/>
</dbReference>
<dbReference type="EMBL" id="JACXVP010000008">
    <property type="protein sequence ID" value="KAG5590285.1"/>
    <property type="molecule type" value="Genomic_DNA"/>
</dbReference>
<protein>
    <submittedName>
        <fullName evidence="1">Uncharacterized protein</fullName>
    </submittedName>
</protein>
<dbReference type="AlphaFoldDB" id="A0A9J5XR68"/>
<reference evidence="1 2" key="1">
    <citation type="submission" date="2020-09" db="EMBL/GenBank/DDBJ databases">
        <title>De no assembly of potato wild relative species, Solanum commersonii.</title>
        <authorList>
            <person name="Cho K."/>
        </authorList>
    </citation>
    <scope>NUCLEOTIDE SEQUENCE [LARGE SCALE GENOMIC DNA]</scope>
    <source>
        <strain evidence="1">LZ3.2</strain>
        <tissue evidence="1">Leaf</tissue>
    </source>
</reference>
<comment type="caution">
    <text evidence="1">The sequence shown here is derived from an EMBL/GenBank/DDBJ whole genome shotgun (WGS) entry which is preliminary data.</text>
</comment>
<evidence type="ECO:0000313" key="2">
    <source>
        <dbReference type="Proteomes" id="UP000824120"/>
    </source>
</evidence>
<sequence length="174" mass="20079">MGLSANEVSGNRGSTRRFTHRLVHRLRYLPTTSLHSRSLGIIVLFHGTGSTHKNKRRSKALWRYGKWTWRCSSIHFFTISAPFCNIVSIQDSVINIHNKTQTTYAKINCALKDSSCDSPITMIRMLTILASNASSSTTIVFKCPHTKNDFVFIPWFHILMFWNHMQRSFSQERT</sequence>
<evidence type="ECO:0000313" key="1">
    <source>
        <dbReference type="EMBL" id="KAG5590285.1"/>
    </source>
</evidence>
<organism evidence="1 2">
    <name type="scientific">Solanum commersonii</name>
    <name type="common">Commerson's wild potato</name>
    <name type="synonym">Commerson's nightshade</name>
    <dbReference type="NCBI Taxonomy" id="4109"/>
    <lineage>
        <taxon>Eukaryota</taxon>
        <taxon>Viridiplantae</taxon>
        <taxon>Streptophyta</taxon>
        <taxon>Embryophyta</taxon>
        <taxon>Tracheophyta</taxon>
        <taxon>Spermatophyta</taxon>
        <taxon>Magnoliopsida</taxon>
        <taxon>eudicotyledons</taxon>
        <taxon>Gunneridae</taxon>
        <taxon>Pentapetalae</taxon>
        <taxon>asterids</taxon>
        <taxon>lamiids</taxon>
        <taxon>Solanales</taxon>
        <taxon>Solanaceae</taxon>
        <taxon>Solanoideae</taxon>
        <taxon>Solaneae</taxon>
        <taxon>Solanum</taxon>
    </lineage>
</organism>
<keyword evidence="2" id="KW-1185">Reference proteome</keyword>
<accession>A0A9J5XR68</accession>